<sequence length="244" mass="26537">MGSDEIALRKLWEFKSGLRPSEDYSGNLVVALGRATEALNTEWYERQTGETVFDVQARLFHPAYEFLAATLDGLTDKGTAIFEAKFMLPWSFSEDAAAAKHMPQLQHNMAVAGRNTARLSILTGGGKWVLITAEADPIYQDALLEAELRFWDCVTSGTPPRPVGAPPPLPKSEVVRIVDMTGSNEWAVLAAQFRNTKRAHDDHVAAKDSLKALIPADAAEAIGQGLRAKRSKTGAVSFEILTGA</sequence>
<dbReference type="Gene3D" id="3.90.320.10">
    <property type="match status" value="1"/>
</dbReference>
<proteinExistence type="predicted"/>
<dbReference type="InterPro" id="IPR011604">
    <property type="entry name" value="PDDEXK-like_dom_sf"/>
</dbReference>
<evidence type="ECO:0000259" key="1">
    <source>
        <dbReference type="Pfam" id="PF09588"/>
    </source>
</evidence>
<accession>A0A2T4YZ75</accession>
<dbReference type="Pfam" id="PF09588">
    <property type="entry name" value="YqaJ"/>
    <property type="match status" value="1"/>
</dbReference>
<organism evidence="2 3">
    <name type="scientific">Phreatobacter oligotrophus</name>
    <dbReference type="NCBI Taxonomy" id="1122261"/>
    <lineage>
        <taxon>Bacteria</taxon>
        <taxon>Pseudomonadati</taxon>
        <taxon>Pseudomonadota</taxon>
        <taxon>Alphaproteobacteria</taxon>
        <taxon>Hyphomicrobiales</taxon>
        <taxon>Phreatobacteraceae</taxon>
        <taxon>Phreatobacter</taxon>
    </lineage>
</organism>
<comment type="caution">
    <text evidence="2">The sequence shown here is derived from an EMBL/GenBank/DDBJ whole genome shotgun (WGS) entry which is preliminary data.</text>
</comment>
<dbReference type="SUPFAM" id="SSF52980">
    <property type="entry name" value="Restriction endonuclease-like"/>
    <property type="match status" value="1"/>
</dbReference>
<protein>
    <submittedName>
        <fullName evidence="2">YqaJ-like recombinase protein</fullName>
    </submittedName>
</protein>
<reference evidence="2 3" key="1">
    <citation type="submission" date="2018-04" db="EMBL/GenBank/DDBJ databases">
        <title>Genomic Encyclopedia of Archaeal and Bacterial Type Strains, Phase II (KMG-II): from individual species to whole genera.</title>
        <authorList>
            <person name="Goeker M."/>
        </authorList>
    </citation>
    <scope>NUCLEOTIDE SEQUENCE [LARGE SCALE GENOMIC DNA]</scope>
    <source>
        <strain evidence="2 3">DSM 25521</strain>
    </source>
</reference>
<dbReference type="Proteomes" id="UP000241808">
    <property type="component" value="Unassembled WGS sequence"/>
</dbReference>
<keyword evidence="3" id="KW-1185">Reference proteome</keyword>
<dbReference type="InterPro" id="IPR019080">
    <property type="entry name" value="YqaJ_viral_recombinase"/>
</dbReference>
<feature type="domain" description="YqaJ viral recombinase" evidence="1">
    <location>
        <begin position="24"/>
        <end position="114"/>
    </location>
</feature>
<name>A0A2T4YZ75_9HYPH</name>
<dbReference type="AlphaFoldDB" id="A0A2T4YZ75"/>
<dbReference type="InterPro" id="IPR011335">
    <property type="entry name" value="Restrct_endonuc-II-like"/>
</dbReference>
<evidence type="ECO:0000313" key="2">
    <source>
        <dbReference type="EMBL" id="PTM52209.1"/>
    </source>
</evidence>
<dbReference type="EMBL" id="PZZL01000008">
    <property type="protein sequence ID" value="PTM52209.1"/>
    <property type="molecule type" value="Genomic_DNA"/>
</dbReference>
<gene>
    <name evidence="2" type="ORF">C8P69_1088</name>
</gene>
<evidence type="ECO:0000313" key="3">
    <source>
        <dbReference type="Proteomes" id="UP000241808"/>
    </source>
</evidence>